<dbReference type="Proteomes" id="UP001179121">
    <property type="component" value="Chromosome"/>
</dbReference>
<evidence type="ECO:0000313" key="1">
    <source>
        <dbReference type="EMBL" id="CAI4029701.1"/>
    </source>
</evidence>
<sequence>MFIMGLLALLMHPAGLILAAMVLIGKDLTRLLLGAD</sequence>
<name>A0AA86MVC8_9BACT</name>
<protein>
    <submittedName>
        <fullName evidence="1">Uncharacterized protein</fullName>
    </submittedName>
</protein>
<dbReference type="EMBL" id="OX365700">
    <property type="protein sequence ID" value="CAI4029701.1"/>
    <property type="molecule type" value="Genomic_DNA"/>
</dbReference>
<reference evidence="1" key="1">
    <citation type="submission" date="2022-10" db="EMBL/GenBank/DDBJ databases">
        <authorList>
            <person name="Koch H."/>
        </authorList>
    </citation>
    <scope>NUCLEOTIDE SEQUENCE</scope>
    <source>
        <strain evidence="1">DNF</strain>
    </source>
</reference>
<keyword evidence="2" id="KW-1185">Reference proteome</keyword>
<organism evidence="1 2">
    <name type="scientific">Nitrospira tepida</name>
    <dbReference type="NCBI Taxonomy" id="2973512"/>
    <lineage>
        <taxon>Bacteria</taxon>
        <taxon>Pseudomonadati</taxon>
        <taxon>Nitrospirota</taxon>
        <taxon>Nitrospiria</taxon>
        <taxon>Nitrospirales</taxon>
        <taxon>Nitrospiraceae</taxon>
        <taxon>Nitrospira</taxon>
    </lineage>
</organism>
<gene>
    <name evidence="1" type="ORF">DNFV4_00119</name>
</gene>
<dbReference type="AlphaFoldDB" id="A0AA86MVC8"/>
<accession>A0AA86MVC8</accession>
<evidence type="ECO:0000313" key="2">
    <source>
        <dbReference type="Proteomes" id="UP001179121"/>
    </source>
</evidence>
<dbReference type="KEGG" id="nti:DNFV4_00119"/>
<proteinExistence type="predicted"/>